<reference evidence="1 2" key="1">
    <citation type="journal article" date="2021" name="Hortic Res">
        <title>High-quality reference genome and annotation aids understanding of berry development for evergreen blueberry (Vaccinium darrowii).</title>
        <authorList>
            <person name="Yu J."/>
            <person name="Hulse-Kemp A.M."/>
            <person name="Babiker E."/>
            <person name="Staton M."/>
        </authorList>
    </citation>
    <scope>NUCLEOTIDE SEQUENCE [LARGE SCALE GENOMIC DNA]</scope>
    <source>
        <strain evidence="2">cv. NJ 8807/NJ 8810</strain>
        <tissue evidence="1">Young leaf</tissue>
    </source>
</reference>
<organism evidence="1 2">
    <name type="scientific">Vaccinium darrowii</name>
    <dbReference type="NCBI Taxonomy" id="229202"/>
    <lineage>
        <taxon>Eukaryota</taxon>
        <taxon>Viridiplantae</taxon>
        <taxon>Streptophyta</taxon>
        <taxon>Embryophyta</taxon>
        <taxon>Tracheophyta</taxon>
        <taxon>Spermatophyta</taxon>
        <taxon>Magnoliopsida</taxon>
        <taxon>eudicotyledons</taxon>
        <taxon>Gunneridae</taxon>
        <taxon>Pentapetalae</taxon>
        <taxon>asterids</taxon>
        <taxon>Ericales</taxon>
        <taxon>Ericaceae</taxon>
        <taxon>Vaccinioideae</taxon>
        <taxon>Vaccinieae</taxon>
        <taxon>Vaccinium</taxon>
    </lineage>
</organism>
<name>A0ACB7YXF8_9ERIC</name>
<evidence type="ECO:0000313" key="1">
    <source>
        <dbReference type="EMBL" id="KAH7857539.1"/>
    </source>
</evidence>
<keyword evidence="2" id="KW-1185">Reference proteome</keyword>
<evidence type="ECO:0000313" key="2">
    <source>
        <dbReference type="Proteomes" id="UP000828048"/>
    </source>
</evidence>
<dbReference type="Proteomes" id="UP000828048">
    <property type="component" value="Chromosome 3"/>
</dbReference>
<gene>
    <name evidence="1" type="ORF">Vadar_013795</name>
</gene>
<accession>A0ACB7YXF8</accession>
<comment type="caution">
    <text evidence="1">The sequence shown here is derived from an EMBL/GenBank/DDBJ whole genome shotgun (WGS) entry which is preliminary data.</text>
</comment>
<protein>
    <submittedName>
        <fullName evidence="1">Uncharacterized protein</fullName>
    </submittedName>
</protein>
<proteinExistence type="predicted"/>
<dbReference type="EMBL" id="CM037153">
    <property type="protein sequence ID" value="KAH7857539.1"/>
    <property type="molecule type" value="Genomic_DNA"/>
</dbReference>
<sequence length="1167" mass="131885">MALGRKRKQSLGRVHSISFRKTSFDGEQSQIGGPGFSRVVFCNDPECLESTSLKYGTNYVRTTKYTPVTFVPKALFEQFRRVANVYFLVCAVLSFTSLSPYSAVSTVLPFVLVVGFTMGKELLEDWRRKKQDIEANNRNVKVHQGDGNFDNTRWRNLRVGDVIKVEKDDFFPADLILLSSSYDEALCYVETMNLDGETNLKIKQALEVTSNLNEDSRFKSFKAVIRCEDPNANLYSFVGSLEFEGQQYPLSPQQLLLRDSKLKNTDYIYGVVIFTGHDTKVLQNSIAPPSKRSKIEKRTDKLVYSLFLVLALMSFIGSIFFGIATREDLEDGLMTRWYLRPDDTTIYYDPNRAAIAAVLHFLTALMLYSYLIPISLYVSIEIVKVLQSLFINRDLHMYYEEGDKPARARTSNLNEELGQVDTVLSDKTGTLTCNSMEFIKCSIGGTAYGRGVTEVERAMARRQGSPLGQEVSDDHKGGDVEDLPEKETTIKGFNFMDERIMNGNWVNEPRPDIIQKFFRLLAICHTAIPEVDEETGTVSYEAESPDEAAFVIAARELGFEFFERSQTSISLHEIDPISGRRVDRIYKLLDILEFSSSRKRMSVIVRDDEGKLLLLTKGADSVMFVRLANNGREFEEQTREHINEYADAGLRTLVLTYRELDEDEYEEFKEAFTEAKNLVTVDREEIIEKVAEKIERDLILLGATAVEDKLQQGVPECIDKLAQAGIKIWVLTGDKMETAINIGFACSLLREGMKQIIINSEAPGFRALEKAGSDLDISEASKASVLEQMKEGMEQLTASASDLAIGCASVICCRSSPKQKALVARLVRLKTGNTTLAIGDGANDVGMLQEADIGIGISGFEGMQAAMSSDIAIAQFRFLERLLLVHGHWCYRRMSSMICYFFYKNIAFGFTLFFYEAYASFSGQAAYNDWYLSFYNVFFTSLPVIALGVFDQDVSSQFCLKFPVLYQEGIHNVLFSWTRILSWAINGVFSATCIFFLCIYSMEHQAFRKGGEIVGLEILGTTMYSCVVVIVNLQMALSINYFTYIQHLFIWGSILFWYLFLLGYGAMDPTISTTAFMVFIEACAPSPSFWLVTLFISIATLFPFFTYSALQRRFFPMCHQMIQLMSFHGHVEDPEYCEMVRQRSSSHALVGCTARLEAKSMSFEGEP</sequence>